<sequence>MERQVMEMRSTRTCMSLTLWRSRTTSTICYLLSILGDEHLCRNALDDSLRDLSNPQATLQLFKQRYVTNTSAFCVRSLIFGFRNAMLRSGLRYLSSSMSPQNISS</sequence>
<dbReference type="Proteomes" id="UP000076722">
    <property type="component" value="Unassembled WGS sequence"/>
</dbReference>
<proteinExistence type="predicted"/>
<accession>A0A164UD91</accession>
<dbReference type="AlphaFoldDB" id="A0A164UD91"/>
<dbReference type="EMBL" id="KV419408">
    <property type="protein sequence ID" value="KZS93129.1"/>
    <property type="molecule type" value="Genomic_DNA"/>
</dbReference>
<reference evidence="1 2" key="1">
    <citation type="journal article" date="2016" name="Mol. Biol. Evol.">
        <title>Comparative Genomics of Early-Diverging Mushroom-Forming Fungi Provides Insights into the Origins of Lignocellulose Decay Capabilities.</title>
        <authorList>
            <person name="Nagy L.G."/>
            <person name="Riley R."/>
            <person name="Tritt A."/>
            <person name="Adam C."/>
            <person name="Daum C."/>
            <person name="Floudas D."/>
            <person name="Sun H."/>
            <person name="Yadav J.S."/>
            <person name="Pangilinan J."/>
            <person name="Larsson K.H."/>
            <person name="Matsuura K."/>
            <person name="Barry K."/>
            <person name="Labutti K."/>
            <person name="Kuo R."/>
            <person name="Ohm R.A."/>
            <person name="Bhattacharya S.S."/>
            <person name="Shirouzu T."/>
            <person name="Yoshinaga Y."/>
            <person name="Martin F.M."/>
            <person name="Grigoriev I.V."/>
            <person name="Hibbett D.S."/>
        </authorList>
    </citation>
    <scope>NUCLEOTIDE SEQUENCE [LARGE SCALE GENOMIC DNA]</scope>
    <source>
        <strain evidence="1 2">HHB9708</strain>
    </source>
</reference>
<gene>
    <name evidence="1" type="ORF">SISNIDRAFT_101613</name>
</gene>
<name>A0A164UD91_9AGAM</name>
<protein>
    <submittedName>
        <fullName evidence="1">Uncharacterized protein</fullName>
    </submittedName>
</protein>
<organism evidence="1 2">
    <name type="scientific">Sistotremastrum niveocremeum HHB9708</name>
    <dbReference type="NCBI Taxonomy" id="1314777"/>
    <lineage>
        <taxon>Eukaryota</taxon>
        <taxon>Fungi</taxon>
        <taxon>Dikarya</taxon>
        <taxon>Basidiomycota</taxon>
        <taxon>Agaricomycotina</taxon>
        <taxon>Agaricomycetes</taxon>
        <taxon>Sistotremastrales</taxon>
        <taxon>Sistotremastraceae</taxon>
        <taxon>Sertulicium</taxon>
        <taxon>Sertulicium niveocremeum</taxon>
    </lineage>
</organism>
<evidence type="ECO:0000313" key="1">
    <source>
        <dbReference type="EMBL" id="KZS93129.1"/>
    </source>
</evidence>
<evidence type="ECO:0000313" key="2">
    <source>
        <dbReference type="Proteomes" id="UP000076722"/>
    </source>
</evidence>
<keyword evidence="2" id="KW-1185">Reference proteome</keyword>